<evidence type="ECO:0000259" key="4">
    <source>
        <dbReference type="PROSITE" id="PS01124"/>
    </source>
</evidence>
<dbReference type="EMBL" id="MN079114">
    <property type="protein sequence ID" value="QEA05874.1"/>
    <property type="molecule type" value="Genomic_DNA"/>
</dbReference>
<dbReference type="PROSITE" id="PS01124">
    <property type="entry name" value="HTH_ARAC_FAMILY_2"/>
    <property type="match status" value="1"/>
</dbReference>
<gene>
    <name evidence="5" type="primary">rhaR_3</name>
    <name evidence="5" type="ORF">KBTEX_02202</name>
</gene>
<organism evidence="5">
    <name type="scientific">uncultured organism</name>
    <dbReference type="NCBI Taxonomy" id="155900"/>
    <lineage>
        <taxon>unclassified sequences</taxon>
        <taxon>environmental samples</taxon>
    </lineage>
</organism>
<keyword evidence="2" id="KW-0238">DNA-binding</keyword>
<dbReference type="GO" id="GO:0003700">
    <property type="term" value="F:DNA-binding transcription factor activity"/>
    <property type="evidence" value="ECO:0007669"/>
    <property type="project" value="InterPro"/>
</dbReference>
<dbReference type="InterPro" id="IPR050204">
    <property type="entry name" value="AraC_XylS_family_regulators"/>
</dbReference>
<dbReference type="SUPFAM" id="SSF46689">
    <property type="entry name" value="Homeodomain-like"/>
    <property type="match status" value="2"/>
</dbReference>
<dbReference type="InterPro" id="IPR009057">
    <property type="entry name" value="Homeodomain-like_sf"/>
</dbReference>
<sequence>MSYHHQFTGRTEGIHPTAPLRCRRLDGLIGAFWEAEGEAGGRGYYLSANPRISIFFSDVSSIRVAERKGAVRRTGRPMARAFYVPAGTPMWTSFTSPLSFSHLDIHLNPQKMVNLLAPSLGRAAALGILRRPAEVEKTCGLERLAQLMVDEVTMPEHHDLYAESLAASLVTGVLDLRERRTQRAEGRLTRAQMRRIITTFEAGGGRRLTVAEMAEAVGLSESWFSRVFRNTAGMTPLQWQSRQRIDLAKTLLGEGERSISEIADRLGFSDQAHLTRVFHQVEGETPAAWRRAHQIG</sequence>
<dbReference type="Gene3D" id="1.10.10.60">
    <property type="entry name" value="Homeodomain-like"/>
    <property type="match status" value="2"/>
</dbReference>
<dbReference type="GO" id="GO:0043565">
    <property type="term" value="F:sequence-specific DNA binding"/>
    <property type="evidence" value="ECO:0007669"/>
    <property type="project" value="InterPro"/>
</dbReference>
<evidence type="ECO:0000256" key="3">
    <source>
        <dbReference type="ARBA" id="ARBA00023163"/>
    </source>
</evidence>
<protein>
    <submittedName>
        <fullName evidence="5">HTH-type transcriptional activator RhaR</fullName>
    </submittedName>
</protein>
<dbReference type="AlphaFoldDB" id="A0A5B8REF1"/>
<keyword evidence="1" id="KW-0805">Transcription regulation</keyword>
<evidence type="ECO:0000313" key="5">
    <source>
        <dbReference type="EMBL" id="QEA05874.1"/>
    </source>
</evidence>
<name>A0A5B8REF1_9ZZZZ</name>
<dbReference type="PANTHER" id="PTHR46796:SF14">
    <property type="entry name" value="TRANSCRIPTIONAL REGULATORY PROTEIN"/>
    <property type="match status" value="1"/>
</dbReference>
<dbReference type="PANTHER" id="PTHR46796">
    <property type="entry name" value="HTH-TYPE TRANSCRIPTIONAL ACTIVATOR RHAS-RELATED"/>
    <property type="match status" value="1"/>
</dbReference>
<dbReference type="SMART" id="SM00342">
    <property type="entry name" value="HTH_ARAC"/>
    <property type="match status" value="1"/>
</dbReference>
<evidence type="ECO:0000256" key="1">
    <source>
        <dbReference type="ARBA" id="ARBA00023015"/>
    </source>
</evidence>
<reference evidence="5" key="1">
    <citation type="submission" date="2019-06" db="EMBL/GenBank/DDBJ databases">
        <authorList>
            <person name="Murdoch R.W."/>
            <person name="Fathepure B."/>
        </authorList>
    </citation>
    <scope>NUCLEOTIDE SEQUENCE</scope>
</reference>
<keyword evidence="3" id="KW-0804">Transcription</keyword>
<accession>A0A5B8REF1</accession>
<proteinExistence type="predicted"/>
<dbReference type="InterPro" id="IPR018060">
    <property type="entry name" value="HTH_AraC"/>
</dbReference>
<feature type="domain" description="HTH araC/xylS-type" evidence="4">
    <location>
        <begin position="194"/>
        <end position="292"/>
    </location>
</feature>
<dbReference type="Pfam" id="PF12833">
    <property type="entry name" value="HTH_18"/>
    <property type="match status" value="1"/>
</dbReference>
<evidence type="ECO:0000256" key="2">
    <source>
        <dbReference type="ARBA" id="ARBA00023125"/>
    </source>
</evidence>